<dbReference type="OrthoDB" id="3220652at2759"/>
<dbReference type="PROSITE" id="PS50097">
    <property type="entry name" value="BTB"/>
    <property type="match status" value="1"/>
</dbReference>
<dbReference type="EMBL" id="KN833019">
    <property type="protein sequence ID" value="KIM78045.1"/>
    <property type="molecule type" value="Genomic_DNA"/>
</dbReference>
<evidence type="ECO:0000259" key="1">
    <source>
        <dbReference type="PROSITE" id="PS50097"/>
    </source>
</evidence>
<dbReference type="InterPro" id="IPR011333">
    <property type="entry name" value="SKP1/BTB/POZ_sf"/>
</dbReference>
<dbReference type="STRING" id="765440.A0A0C3EZS8"/>
<name>A0A0C3EZS8_PILCF</name>
<sequence length="365" mass="41197">MDIAGASRNQADSKLAGLELVRSSIWFDDGNIILVAAGSAAFKVHRGQLERHSEVFHDLFSIPQPKEQVLLDGCFFVDLHDCPSDVFYLLTALYDGLYFKKPYANDFPAIAAVLRLSTKYFIEHLRQRCLTRLEIDWPSTLVGWDIREREAIDHFGRYTPRDSCPHPILAINLALELGLDSILPAAFYDLSRYGPSKIMSGASALPPMPYCSYASKITNPSVVRLSHEQLCKTFIGRESAQHFVATFIDKELKDRPVARDCFNMDKITIRYCVESFYFILLNILRSVGGIACGRDGDPLFTLVQAVEMLSRTDFSDGVRQCGLKMCDRCKGDFAEAVGRAREEVWIRIPEWFGLQSPSEVREGCE</sequence>
<dbReference type="InParanoid" id="A0A0C3EZS8"/>
<dbReference type="Gene3D" id="3.30.710.10">
    <property type="entry name" value="Potassium Channel Kv1.1, Chain A"/>
    <property type="match status" value="1"/>
</dbReference>
<feature type="domain" description="BTB" evidence="1">
    <location>
        <begin position="30"/>
        <end position="96"/>
    </location>
</feature>
<keyword evidence="3" id="KW-1185">Reference proteome</keyword>
<dbReference type="HOGENOM" id="CLU_033082_1_2_1"/>
<dbReference type="Proteomes" id="UP000054166">
    <property type="component" value="Unassembled WGS sequence"/>
</dbReference>
<evidence type="ECO:0000313" key="3">
    <source>
        <dbReference type="Proteomes" id="UP000054166"/>
    </source>
</evidence>
<protein>
    <recommendedName>
        <fullName evidence="1">BTB domain-containing protein</fullName>
    </recommendedName>
</protein>
<reference evidence="2 3" key="1">
    <citation type="submission" date="2014-04" db="EMBL/GenBank/DDBJ databases">
        <authorList>
            <consortium name="DOE Joint Genome Institute"/>
            <person name="Kuo A."/>
            <person name="Tarkka M."/>
            <person name="Buscot F."/>
            <person name="Kohler A."/>
            <person name="Nagy L.G."/>
            <person name="Floudas D."/>
            <person name="Copeland A."/>
            <person name="Barry K.W."/>
            <person name="Cichocki N."/>
            <person name="Veneault-Fourrey C."/>
            <person name="LaButti K."/>
            <person name="Lindquist E.A."/>
            <person name="Lipzen A."/>
            <person name="Lundell T."/>
            <person name="Morin E."/>
            <person name="Murat C."/>
            <person name="Sun H."/>
            <person name="Tunlid A."/>
            <person name="Henrissat B."/>
            <person name="Grigoriev I.V."/>
            <person name="Hibbett D.S."/>
            <person name="Martin F."/>
            <person name="Nordberg H.P."/>
            <person name="Cantor M.N."/>
            <person name="Hua S.X."/>
        </authorList>
    </citation>
    <scope>NUCLEOTIDE SEQUENCE [LARGE SCALE GENOMIC DNA]</scope>
    <source>
        <strain evidence="2 3">F 1598</strain>
    </source>
</reference>
<dbReference type="AlphaFoldDB" id="A0A0C3EZS8"/>
<gene>
    <name evidence="2" type="ORF">PILCRDRAFT_602269</name>
</gene>
<proteinExistence type="predicted"/>
<dbReference type="Pfam" id="PF00651">
    <property type="entry name" value="BTB"/>
    <property type="match status" value="1"/>
</dbReference>
<organism evidence="2 3">
    <name type="scientific">Piloderma croceum (strain F 1598)</name>
    <dbReference type="NCBI Taxonomy" id="765440"/>
    <lineage>
        <taxon>Eukaryota</taxon>
        <taxon>Fungi</taxon>
        <taxon>Dikarya</taxon>
        <taxon>Basidiomycota</taxon>
        <taxon>Agaricomycotina</taxon>
        <taxon>Agaricomycetes</taxon>
        <taxon>Agaricomycetidae</taxon>
        <taxon>Atheliales</taxon>
        <taxon>Atheliaceae</taxon>
        <taxon>Piloderma</taxon>
    </lineage>
</organism>
<dbReference type="SUPFAM" id="SSF54695">
    <property type="entry name" value="POZ domain"/>
    <property type="match status" value="1"/>
</dbReference>
<accession>A0A0C3EZS8</accession>
<evidence type="ECO:0000313" key="2">
    <source>
        <dbReference type="EMBL" id="KIM78045.1"/>
    </source>
</evidence>
<dbReference type="InterPro" id="IPR000210">
    <property type="entry name" value="BTB/POZ_dom"/>
</dbReference>
<reference evidence="3" key="2">
    <citation type="submission" date="2015-01" db="EMBL/GenBank/DDBJ databases">
        <title>Evolutionary Origins and Diversification of the Mycorrhizal Mutualists.</title>
        <authorList>
            <consortium name="DOE Joint Genome Institute"/>
            <consortium name="Mycorrhizal Genomics Consortium"/>
            <person name="Kohler A."/>
            <person name="Kuo A."/>
            <person name="Nagy L.G."/>
            <person name="Floudas D."/>
            <person name="Copeland A."/>
            <person name="Barry K.W."/>
            <person name="Cichocki N."/>
            <person name="Veneault-Fourrey C."/>
            <person name="LaButti K."/>
            <person name="Lindquist E.A."/>
            <person name="Lipzen A."/>
            <person name="Lundell T."/>
            <person name="Morin E."/>
            <person name="Murat C."/>
            <person name="Riley R."/>
            <person name="Ohm R."/>
            <person name="Sun H."/>
            <person name="Tunlid A."/>
            <person name="Henrissat B."/>
            <person name="Grigoriev I.V."/>
            <person name="Hibbett D.S."/>
            <person name="Martin F."/>
        </authorList>
    </citation>
    <scope>NUCLEOTIDE SEQUENCE [LARGE SCALE GENOMIC DNA]</scope>
    <source>
        <strain evidence="3">F 1598</strain>
    </source>
</reference>